<feature type="domain" description="DUF58" evidence="2">
    <location>
        <begin position="194"/>
        <end position="267"/>
    </location>
</feature>
<gene>
    <name evidence="3" type="ORF">SAMN05661086_03051</name>
</gene>
<evidence type="ECO:0000256" key="1">
    <source>
        <dbReference type="SAM" id="Phobius"/>
    </source>
</evidence>
<keyword evidence="1" id="KW-0812">Transmembrane</keyword>
<proteinExistence type="predicted"/>
<feature type="transmembrane region" description="Helical" evidence="1">
    <location>
        <begin position="7"/>
        <end position="25"/>
    </location>
</feature>
<keyword evidence="4" id="KW-1185">Reference proteome</keyword>
<dbReference type="Pfam" id="PF01882">
    <property type="entry name" value="DUF58"/>
    <property type="match status" value="1"/>
</dbReference>
<keyword evidence="1" id="KW-0472">Membrane</keyword>
<feature type="transmembrane region" description="Helical" evidence="1">
    <location>
        <begin position="31"/>
        <end position="50"/>
    </location>
</feature>
<dbReference type="PANTHER" id="PTHR34351">
    <property type="entry name" value="SLR1927 PROTEIN-RELATED"/>
    <property type="match status" value="1"/>
</dbReference>
<dbReference type="EMBL" id="FOYZ01000013">
    <property type="protein sequence ID" value="SFR98282.1"/>
    <property type="molecule type" value="Genomic_DNA"/>
</dbReference>
<dbReference type="RefSeq" id="WP_092562585.1">
    <property type="nucleotide sequence ID" value="NZ_FOYZ01000013.1"/>
</dbReference>
<reference evidence="3 4" key="1">
    <citation type="submission" date="2016-10" db="EMBL/GenBank/DDBJ databases">
        <authorList>
            <person name="de Groot N.N."/>
        </authorList>
    </citation>
    <scope>NUCLEOTIDE SEQUENCE [LARGE SCALE GENOMIC DNA]</scope>
    <source>
        <strain evidence="3 4">743A</strain>
    </source>
</reference>
<evidence type="ECO:0000259" key="2">
    <source>
        <dbReference type="Pfam" id="PF01882"/>
    </source>
</evidence>
<dbReference type="OrthoDB" id="9778037at2"/>
<keyword evidence="1" id="KW-1133">Transmembrane helix</keyword>
<dbReference type="AlphaFoldDB" id="A0A1I6L4C0"/>
<accession>A0A1I6L4C0</accession>
<dbReference type="STRING" id="37658.SAMN05661086_03051"/>
<protein>
    <recommendedName>
        <fullName evidence="2">DUF58 domain-containing protein</fullName>
    </recommendedName>
</protein>
<name>A0A1I6L4C0_9FIRM</name>
<dbReference type="PANTHER" id="PTHR34351:SF2">
    <property type="entry name" value="DUF58 DOMAIN-CONTAINING PROTEIN"/>
    <property type="match status" value="1"/>
</dbReference>
<dbReference type="Proteomes" id="UP000199659">
    <property type="component" value="Unassembled WGS sequence"/>
</dbReference>
<evidence type="ECO:0000313" key="3">
    <source>
        <dbReference type="EMBL" id="SFR98282.1"/>
    </source>
</evidence>
<evidence type="ECO:0000313" key="4">
    <source>
        <dbReference type="Proteomes" id="UP000199659"/>
    </source>
</evidence>
<dbReference type="InterPro" id="IPR002881">
    <property type="entry name" value="DUF58"/>
</dbReference>
<organism evidence="3 4">
    <name type="scientific">Anaeromicropila populeti</name>
    <dbReference type="NCBI Taxonomy" id="37658"/>
    <lineage>
        <taxon>Bacteria</taxon>
        <taxon>Bacillati</taxon>
        <taxon>Bacillota</taxon>
        <taxon>Clostridia</taxon>
        <taxon>Lachnospirales</taxon>
        <taxon>Lachnospiraceae</taxon>
        <taxon>Anaeromicropila</taxon>
    </lineage>
</organism>
<sequence length="396" mass="45349">MWQTRLFVLVCIIGTGIFASFYGGIIPYSLFYLALMLPVVSVIYTAYVFLRFKLYQDIGKKTLVKEETTEYTFQIENEDFVTYESVRVNFFDDYSTILEENRKKEYCLLPGQSYSMATSICCHYRGEYFVGIKSVVITDYLYLFSITYPVFSKYSVTVLPKILKLEKMAFLKLDEDAKKNAAVLEKEQEEPDVDVRKYLPGDDKRLIHWKASAKSNQLLVRKIQGIPKPAIGILLDLSKTADGENQIMAEDILLEAALSIMIYCVERSNPCTVVYEQGGIQNNSISNIAEFDSFYKQTKELRFHSALKMDALLETVILQGIKASQLVILTHCISRGLFEKAEAALGQGMQVSVIFVWDGKEDSREYLQYMREQGIFVTVAKYQDDLKKVLEEGLEN</sequence>